<sequence>NRGKSKHGREHVKFVLAPTTADETERSIIVDITYPTEGGLFVGCDDAKNVIFVFLGVENALFFNQGEIASVSLPRLAFISYADMLHDHLCSAFLKPIGYWIDSVPRTYWSQITKAALSGCMLLWTPFVDFILVASYIYDKFSITLEQTTIERRAYPDAKQWESY</sequence>
<keyword evidence="1" id="KW-0812">Transmembrane</keyword>
<evidence type="ECO:0000313" key="3">
    <source>
        <dbReference type="Proteomes" id="UP001206925"/>
    </source>
</evidence>
<feature type="transmembrane region" description="Helical" evidence="1">
    <location>
        <begin position="115"/>
        <end position="138"/>
    </location>
</feature>
<accession>A0AAD5D7F1</accession>
<keyword evidence="3" id="KW-1185">Reference proteome</keyword>
<keyword evidence="1" id="KW-1133">Transmembrane helix</keyword>
<protein>
    <submittedName>
        <fullName evidence="2">Uncharacterized protein</fullName>
    </submittedName>
</protein>
<organism evidence="2 3">
    <name type="scientific">Ambrosia artemisiifolia</name>
    <name type="common">Common ragweed</name>
    <dbReference type="NCBI Taxonomy" id="4212"/>
    <lineage>
        <taxon>Eukaryota</taxon>
        <taxon>Viridiplantae</taxon>
        <taxon>Streptophyta</taxon>
        <taxon>Embryophyta</taxon>
        <taxon>Tracheophyta</taxon>
        <taxon>Spermatophyta</taxon>
        <taxon>Magnoliopsida</taxon>
        <taxon>eudicotyledons</taxon>
        <taxon>Gunneridae</taxon>
        <taxon>Pentapetalae</taxon>
        <taxon>asterids</taxon>
        <taxon>campanulids</taxon>
        <taxon>Asterales</taxon>
        <taxon>Asteraceae</taxon>
        <taxon>Asteroideae</taxon>
        <taxon>Heliantheae alliance</taxon>
        <taxon>Heliantheae</taxon>
        <taxon>Ambrosia</taxon>
    </lineage>
</organism>
<keyword evidence="1" id="KW-0472">Membrane</keyword>
<dbReference type="Proteomes" id="UP001206925">
    <property type="component" value="Unassembled WGS sequence"/>
</dbReference>
<evidence type="ECO:0000256" key="1">
    <source>
        <dbReference type="SAM" id="Phobius"/>
    </source>
</evidence>
<proteinExistence type="predicted"/>
<dbReference type="AlphaFoldDB" id="A0AAD5D7F1"/>
<name>A0AAD5D7F1_AMBAR</name>
<reference evidence="2" key="1">
    <citation type="submission" date="2022-06" db="EMBL/GenBank/DDBJ databases">
        <title>Uncovering the hologenomic basis of an extraordinary plant invasion.</title>
        <authorList>
            <person name="Bieker V.C."/>
            <person name="Martin M.D."/>
            <person name="Gilbert T."/>
            <person name="Hodgins K."/>
            <person name="Battlay P."/>
            <person name="Petersen B."/>
            <person name="Wilson J."/>
        </authorList>
    </citation>
    <scope>NUCLEOTIDE SEQUENCE</scope>
    <source>
        <strain evidence="2">AA19_3_7</strain>
        <tissue evidence="2">Leaf</tissue>
    </source>
</reference>
<evidence type="ECO:0000313" key="2">
    <source>
        <dbReference type="EMBL" id="KAI7754470.1"/>
    </source>
</evidence>
<gene>
    <name evidence="2" type="ORF">M8C21_030475</name>
</gene>
<feature type="non-terminal residue" evidence="2">
    <location>
        <position position="1"/>
    </location>
</feature>
<comment type="caution">
    <text evidence="2">The sequence shown here is derived from an EMBL/GenBank/DDBJ whole genome shotgun (WGS) entry which is preliminary data.</text>
</comment>
<dbReference type="EMBL" id="JAMZMK010003370">
    <property type="protein sequence ID" value="KAI7754470.1"/>
    <property type="molecule type" value="Genomic_DNA"/>
</dbReference>